<accession>A0ABS8YR28</accession>
<proteinExistence type="predicted"/>
<dbReference type="Gene3D" id="1.10.600.10">
    <property type="entry name" value="Farnesyl Diphosphate Synthase"/>
    <property type="match status" value="1"/>
</dbReference>
<dbReference type="Proteomes" id="UP001521181">
    <property type="component" value="Unassembled WGS sequence"/>
</dbReference>
<evidence type="ECO:0000313" key="1">
    <source>
        <dbReference type="EMBL" id="MCE5972148.1"/>
    </source>
</evidence>
<comment type="caution">
    <text evidence="1">The sequence shown here is derived from an EMBL/GenBank/DDBJ whole genome shotgun (WGS) entry which is preliminary data.</text>
</comment>
<dbReference type="RefSeq" id="WP_233675165.1">
    <property type="nucleotide sequence ID" value="NZ_JAJUOS010000001.1"/>
</dbReference>
<keyword evidence="2" id="KW-1185">Reference proteome</keyword>
<organism evidence="1 2">
    <name type="scientific">Rhodobacter flavimaris</name>
    <dbReference type="NCBI Taxonomy" id="2907145"/>
    <lineage>
        <taxon>Bacteria</taxon>
        <taxon>Pseudomonadati</taxon>
        <taxon>Pseudomonadota</taxon>
        <taxon>Alphaproteobacteria</taxon>
        <taxon>Rhodobacterales</taxon>
        <taxon>Rhodobacter group</taxon>
        <taxon>Rhodobacter</taxon>
    </lineage>
</organism>
<protein>
    <submittedName>
        <fullName evidence="1">Squalene/phytoene synthase family protein</fullName>
    </submittedName>
</protein>
<dbReference type="EMBL" id="JAJUOS010000001">
    <property type="protein sequence ID" value="MCE5972148.1"/>
    <property type="molecule type" value="Genomic_DNA"/>
</dbReference>
<gene>
    <name evidence="1" type="ORF">LZA78_01410</name>
</gene>
<sequence length="256" mass="27508">MTALSASLRAAAERVEAGDSDRFLATMATRADLRDRLWPLYASNLEIARAPWASAEPMVAEMRLQWWVDALEDLADTGREPAHEIGSALVMLQGQAGLLREVAEARRWDCWREPFEDEAALDAYLDATAGNLFWAAARALGADPSIESAVRDFAYGAGLASWLVAVPALEARGRYPLVDGRPEAIGALAAKGLARLKAGEAEARATAARIACLPGWQAEGQLRRAIKNPALVAQGALAGSEFGRRAGLLWRAFRAG</sequence>
<dbReference type="SUPFAM" id="SSF48576">
    <property type="entry name" value="Terpenoid synthases"/>
    <property type="match status" value="1"/>
</dbReference>
<dbReference type="Pfam" id="PF00494">
    <property type="entry name" value="SQS_PSY"/>
    <property type="match status" value="1"/>
</dbReference>
<reference evidence="1 2" key="1">
    <citation type="submission" date="2021-12" db="EMBL/GenBank/DDBJ databases">
        <title>Sinirhodobacter sp. WL0062 is a bacterium isolated from seawater.</title>
        <authorList>
            <person name="Wang L."/>
            <person name="He W."/>
            <person name="Zhang D.-F."/>
        </authorList>
    </citation>
    <scope>NUCLEOTIDE SEQUENCE [LARGE SCALE GENOMIC DNA]</scope>
    <source>
        <strain evidence="1 2">WL0062</strain>
    </source>
</reference>
<dbReference type="InterPro" id="IPR002060">
    <property type="entry name" value="Squ/phyt_synthse"/>
</dbReference>
<evidence type="ECO:0000313" key="2">
    <source>
        <dbReference type="Proteomes" id="UP001521181"/>
    </source>
</evidence>
<dbReference type="InterPro" id="IPR008949">
    <property type="entry name" value="Isoprenoid_synthase_dom_sf"/>
</dbReference>
<name>A0ABS8YR28_9RHOB</name>